<proteinExistence type="predicted"/>
<accession>A0AAD7W7A8</accession>
<dbReference type="InterPro" id="IPR043472">
    <property type="entry name" value="Macro_dom-like"/>
</dbReference>
<dbReference type="Pfam" id="PF01661">
    <property type="entry name" value="Macro"/>
    <property type="match status" value="1"/>
</dbReference>
<dbReference type="SUPFAM" id="SSF52949">
    <property type="entry name" value="Macro domain-like"/>
    <property type="match status" value="1"/>
</dbReference>
<dbReference type="AlphaFoldDB" id="A0AAD7W7A8"/>
<dbReference type="PANTHER" id="PTHR11106">
    <property type="entry name" value="GANGLIOSIDE INDUCED DIFFERENTIATION ASSOCIATED PROTEIN 2-RELATED"/>
    <property type="match status" value="1"/>
</dbReference>
<name>A0AAD7W7A8_9TELE</name>
<evidence type="ECO:0000313" key="3">
    <source>
        <dbReference type="Proteomes" id="UP001221898"/>
    </source>
</evidence>
<evidence type="ECO:0000259" key="1">
    <source>
        <dbReference type="PROSITE" id="PS51154"/>
    </source>
</evidence>
<keyword evidence="3" id="KW-1185">Reference proteome</keyword>
<protein>
    <recommendedName>
        <fullName evidence="1">Macro domain-containing protein</fullName>
    </recommendedName>
</protein>
<dbReference type="Gene3D" id="3.40.220.10">
    <property type="entry name" value="Leucine Aminopeptidase, subunit E, domain 1"/>
    <property type="match status" value="1"/>
</dbReference>
<dbReference type="Proteomes" id="UP001221898">
    <property type="component" value="Unassembled WGS sequence"/>
</dbReference>
<comment type="caution">
    <text evidence="2">The sequence shown here is derived from an EMBL/GenBank/DDBJ whole genome shotgun (WGS) entry which is preliminary data.</text>
</comment>
<dbReference type="GO" id="GO:0140293">
    <property type="term" value="F:ADP-ribosylglutamate hydrolase activity"/>
    <property type="evidence" value="ECO:0007669"/>
    <property type="project" value="TreeGrafter"/>
</dbReference>
<dbReference type="GO" id="GO:0042278">
    <property type="term" value="P:purine nucleoside metabolic process"/>
    <property type="evidence" value="ECO:0007669"/>
    <property type="project" value="TreeGrafter"/>
</dbReference>
<dbReference type="GO" id="GO:0140291">
    <property type="term" value="P:peptidyl-glutamate ADP-deribosylation"/>
    <property type="evidence" value="ECO:0007669"/>
    <property type="project" value="TreeGrafter"/>
</dbReference>
<dbReference type="InterPro" id="IPR002589">
    <property type="entry name" value="Macro_dom"/>
</dbReference>
<dbReference type="PROSITE" id="PS51154">
    <property type="entry name" value="MACRO"/>
    <property type="match status" value="1"/>
</dbReference>
<gene>
    <name evidence="2" type="ORF">AAFF_G00170390</name>
</gene>
<dbReference type="EMBL" id="JAINUG010000228">
    <property type="protein sequence ID" value="KAJ8386442.1"/>
    <property type="molecule type" value="Genomic_DNA"/>
</dbReference>
<dbReference type="GO" id="GO:0005654">
    <property type="term" value="C:nucleoplasm"/>
    <property type="evidence" value="ECO:0007669"/>
    <property type="project" value="TreeGrafter"/>
</dbReference>
<organism evidence="2 3">
    <name type="scientific">Aldrovandia affinis</name>
    <dbReference type="NCBI Taxonomy" id="143900"/>
    <lineage>
        <taxon>Eukaryota</taxon>
        <taxon>Metazoa</taxon>
        <taxon>Chordata</taxon>
        <taxon>Craniata</taxon>
        <taxon>Vertebrata</taxon>
        <taxon>Euteleostomi</taxon>
        <taxon>Actinopterygii</taxon>
        <taxon>Neopterygii</taxon>
        <taxon>Teleostei</taxon>
        <taxon>Notacanthiformes</taxon>
        <taxon>Halosauridae</taxon>
        <taxon>Aldrovandia</taxon>
    </lineage>
</organism>
<reference evidence="2" key="1">
    <citation type="journal article" date="2023" name="Science">
        <title>Genome structures resolve the early diversification of teleost fishes.</title>
        <authorList>
            <person name="Parey E."/>
            <person name="Louis A."/>
            <person name="Montfort J."/>
            <person name="Bouchez O."/>
            <person name="Roques C."/>
            <person name="Iampietro C."/>
            <person name="Lluch J."/>
            <person name="Castinel A."/>
            <person name="Donnadieu C."/>
            <person name="Desvignes T."/>
            <person name="Floi Bucao C."/>
            <person name="Jouanno E."/>
            <person name="Wen M."/>
            <person name="Mejri S."/>
            <person name="Dirks R."/>
            <person name="Jansen H."/>
            <person name="Henkel C."/>
            <person name="Chen W.J."/>
            <person name="Zahm M."/>
            <person name="Cabau C."/>
            <person name="Klopp C."/>
            <person name="Thompson A.W."/>
            <person name="Robinson-Rechavi M."/>
            <person name="Braasch I."/>
            <person name="Lecointre G."/>
            <person name="Bobe J."/>
            <person name="Postlethwait J.H."/>
            <person name="Berthelot C."/>
            <person name="Roest Crollius H."/>
            <person name="Guiguen Y."/>
        </authorList>
    </citation>
    <scope>NUCLEOTIDE SEQUENCE</scope>
    <source>
        <strain evidence="2">NC1722</strain>
    </source>
</reference>
<dbReference type="GO" id="GO:0006974">
    <property type="term" value="P:DNA damage response"/>
    <property type="evidence" value="ECO:0007669"/>
    <property type="project" value="TreeGrafter"/>
</dbReference>
<sequence>MSENTPNVIHTVGPVARGHVGKSQRELLKDCYQNSLKLIKDQGLRSVAFPCISTGIYGFPNEPAAEIALMTVKTWLKKNCDEWKNFAGYRHAFHFI</sequence>
<feature type="domain" description="Macro" evidence="1">
    <location>
        <begin position="1"/>
        <end position="96"/>
    </location>
</feature>
<evidence type="ECO:0000313" key="2">
    <source>
        <dbReference type="EMBL" id="KAJ8386442.1"/>
    </source>
</evidence>
<dbReference type="PANTHER" id="PTHR11106:SF104">
    <property type="entry name" value="ADP-RIBOSE GLYCOHYDROLASE MACROD2"/>
    <property type="match status" value="1"/>
</dbReference>